<comment type="caution">
    <text evidence="2">The sequence shown here is derived from an EMBL/GenBank/DDBJ whole genome shotgun (WGS) entry which is preliminary data.</text>
</comment>
<gene>
    <name evidence="2" type="ORF">E9934_03155</name>
</gene>
<dbReference type="AlphaFoldDB" id="A0A4S8NNX6"/>
<evidence type="ECO:0000313" key="2">
    <source>
        <dbReference type="EMBL" id="THV18620.1"/>
    </source>
</evidence>
<accession>A0A4S8NNX6</accession>
<feature type="region of interest" description="Disordered" evidence="1">
    <location>
        <begin position="130"/>
        <end position="152"/>
    </location>
</feature>
<dbReference type="Proteomes" id="UP000307087">
    <property type="component" value="Unassembled WGS sequence"/>
</dbReference>
<evidence type="ECO:0000313" key="3">
    <source>
        <dbReference type="Proteomes" id="UP000307087"/>
    </source>
</evidence>
<dbReference type="RefSeq" id="WP_136561334.1">
    <property type="nucleotide sequence ID" value="NZ_BAABLS010000002.1"/>
</dbReference>
<name>A0A4S8NNX6_9ACTN</name>
<evidence type="ECO:0000256" key="1">
    <source>
        <dbReference type="SAM" id="MobiDB-lite"/>
    </source>
</evidence>
<keyword evidence="3" id="KW-1185">Reference proteome</keyword>
<proteinExistence type="predicted"/>
<dbReference type="OrthoDB" id="3789324at2"/>
<reference evidence="2 3" key="1">
    <citation type="journal article" date="2009" name="Int. J. Syst. Evol. Microbiol.">
        <title>Nocardioides caeni sp. nov., isolated from wastewater.</title>
        <authorList>
            <person name="Yoon J.H."/>
            <person name="Kang S.J."/>
            <person name="Park S."/>
            <person name="Kim W."/>
            <person name="Oh T.K."/>
        </authorList>
    </citation>
    <scope>NUCLEOTIDE SEQUENCE [LARGE SCALE GENOMIC DNA]</scope>
    <source>
        <strain evidence="2 3">DSM 23134</strain>
    </source>
</reference>
<protein>
    <submittedName>
        <fullName evidence="2">Uncharacterized protein</fullName>
    </submittedName>
</protein>
<sequence>MAGRGTPGLQEPLPRLLERVLRDLVVAQARCPVAEEDRSAATLHVGIPGRRPRRFRCESGGLDQALRVEIVEAMARDSLADGQVPLVWLTRAPDGPDLEDLAWATSTGAAGAELGVLLEMVVITRRSWADPRSGAGRTWTRVRPGPRADQPD</sequence>
<organism evidence="2 3">
    <name type="scientific">Nocardioides caeni</name>
    <dbReference type="NCBI Taxonomy" id="574700"/>
    <lineage>
        <taxon>Bacteria</taxon>
        <taxon>Bacillati</taxon>
        <taxon>Actinomycetota</taxon>
        <taxon>Actinomycetes</taxon>
        <taxon>Propionibacteriales</taxon>
        <taxon>Nocardioidaceae</taxon>
        <taxon>Nocardioides</taxon>
    </lineage>
</organism>
<dbReference type="EMBL" id="STGW01000001">
    <property type="protein sequence ID" value="THV18620.1"/>
    <property type="molecule type" value="Genomic_DNA"/>
</dbReference>